<sequence length="67" mass="7989">MWAMDVHNRCPLRRIIVETNPWKTFQELAKNSLKASEMLHQYLNFTSYISGFSPRELVLLFTNLLFQ</sequence>
<dbReference type="EMBL" id="WNYA01024214">
    <property type="protein sequence ID" value="KAG8538067.1"/>
    <property type="molecule type" value="Genomic_DNA"/>
</dbReference>
<name>A0AAV6YSG9_ENGPU</name>
<accession>A0AAV6YSG9</accession>
<reference evidence="1" key="1">
    <citation type="thesis" date="2020" institute="ProQuest LLC" country="789 East Eisenhower Parkway, Ann Arbor, MI, USA">
        <title>Comparative Genomics and Chromosome Evolution.</title>
        <authorList>
            <person name="Mudd A.B."/>
        </authorList>
    </citation>
    <scope>NUCLEOTIDE SEQUENCE</scope>
    <source>
        <strain evidence="1">237g6f4</strain>
        <tissue evidence="1">Blood</tissue>
    </source>
</reference>
<evidence type="ECO:0000313" key="2">
    <source>
        <dbReference type="Proteomes" id="UP000824782"/>
    </source>
</evidence>
<comment type="caution">
    <text evidence="1">The sequence shown here is derived from an EMBL/GenBank/DDBJ whole genome shotgun (WGS) entry which is preliminary data.</text>
</comment>
<organism evidence="1 2">
    <name type="scientific">Engystomops pustulosus</name>
    <name type="common">Tungara frog</name>
    <name type="synonym">Physalaemus pustulosus</name>
    <dbReference type="NCBI Taxonomy" id="76066"/>
    <lineage>
        <taxon>Eukaryota</taxon>
        <taxon>Metazoa</taxon>
        <taxon>Chordata</taxon>
        <taxon>Craniata</taxon>
        <taxon>Vertebrata</taxon>
        <taxon>Euteleostomi</taxon>
        <taxon>Amphibia</taxon>
        <taxon>Batrachia</taxon>
        <taxon>Anura</taxon>
        <taxon>Neobatrachia</taxon>
        <taxon>Hyloidea</taxon>
        <taxon>Leptodactylidae</taxon>
        <taxon>Leiuperinae</taxon>
        <taxon>Engystomops</taxon>
    </lineage>
</organism>
<proteinExistence type="predicted"/>
<keyword evidence="2" id="KW-1185">Reference proteome</keyword>
<gene>
    <name evidence="1" type="ORF">GDO81_023357</name>
</gene>
<protein>
    <submittedName>
        <fullName evidence="1">Uncharacterized protein</fullName>
    </submittedName>
</protein>
<dbReference type="AlphaFoldDB" id="A0AAV6YSG9"/>
<dbReference type="Proteomes" id="UP000824782">
    <property type="component" value="Unassembled WGS sequence"/>
</dbReference>
<evidence type="ECO:0000313" key="1">
    <source>
        <dbReference type="EMBL" id="KAG8538067.1"/>
    </source>
</evidence>